<keyword evidence="2" id="KW-1185">Reference proteome</keyword>
<protein>
    <recommendedName>
        <fullName evidence="3">DDE-1 domain-containing protein</fullName>
    </recommendedName>
</protein>
<proteinExistence type="predicted"/>
<sequence length="59" mass="6735">EFATVIEGICADSLALDLMIILKTKDFHEDRFEDLPNVSQNLLFGKSHNGWTDRKISLQ</sequence>
<reference evidence="1 2" key="1">
    <citation type="journal article" date="2018" name="Nat. Ecol. Evol.">
        <title>Pezizomycetes genomes reveal the molecular basis of ectomycorrhizal truffle lifestyle.</title>
        <authorList>
            <person name="Murat C."/>
            <person name="Payen T."/>
            <person name="Noel B."/>
            <person name="Kuo A."/>
            <person name="Morin E."/>
            <person name="Chen J."/>
            <person name="Kohler A."/>
            <person name="Krizsan K."/>
            <person name="Balestrini R."/>
            <person name="Da Silva C."/>
            <person name="Montanini B."/>
            <person name="Hainaut M."/>
            <person name="Levati E."/>
            <person name="Barry K.W."/>
            <person name="Belfiori B."/>
            <person name="Cichocki N."/>
            <person name="Clum A."/>
            <person name="Dockter R.B."/>
            <person name="Fauchery L."/>
            <person name="Guy J."/>
            <person name="Iotti M."/>
            <person name="Le Tacon F."/>
            <person name="Lindquist E.A."/>
            <person name="Lipzen A."/>
            <person name="Malagnac F."/>
            <person name="Mello A."/>
            <person name="Molinier V."/>
            <person name="Miyauchi S."/>
            <person name="Poulain J."/>
            <person name="Riccioni C."/>
            <person name="Rubini A."/>
            <person name="Sitrit Y."/>
            <person name="Splivallo R."/>
            <person name="Traeger S."/>
            <person name="Wang M."/>
            <person name="Zifcakova L."/>
            <person name="Wipf D."/>
            <person name="Zambonelli A."/>
            <person name="Paolocci F."/>
            <person name="Nowrousian M."/>
            <person name="Ottonello S."/>
            <person name="Baldrian P."/>
            <person name="Spatafora J.W."/>
            <person name="Henrissat B."/>
            <person name="Nagy L.G."/>
            <person name="Aury J.M."/>
            <person name="Wincker P."/>
            <person name="Grigoriev I.V."/>
            <person name="Bonfante P."/>
            <person name="Martin F.M."/>
        </authorList>
    </citation>
    <scope>NUCLEOTIDE SEQUENCE [LARGE SCALE GENOMIC DNA]</scope>
    <source>
        <strain evidence="1 2">120613-1</strain>
    </source>
</reference>
<gene>
    <name evidence="1" type="ORF">L873DRAFT_1724639</name>
</gene>
<dbReference type="OrthoDB" id="10035668at2759"/>
<dbReference type="EMBL" id="ML120671">
    <property type="protein sequence ID" value="RPA88794.1"/>
    <property type="molecule type" value="Genomic_DNA"/>
</dbReference>
<evidence type="ECO:0000313" key="2">
    <source>
        <dbReference type="Proteomes" id="UP000276215"/>
    </source>
</evidence>
<organism evidence="1 2">
    <name type="scientific">Choiromyces venosus 120613-1</name>
    <dbReference type="NCBI Taxonomy" id="1336337"/>
    <lineage>
        <taxon>Eukaryota</taxon>
        <taxon>Fungi</taxon>
        <taxon>Dikarya</taxon>
        <taxon>Ascomycota</taxon>
        <taxon>Pezizomycotina</taxon>
        <taxon>Pezizomycetes</taxon>
        <taxon>Pezizales</taxon>
        <taxon>Tuberaceae</taxon>
        <taxon>Choiromyces</taxon>
    </lineage>
</organism>
<feature type="non-terminal residue" evidence="1">
    <location>
        <position position="1"/>
    </location>
</feature>
<dbReference type="Proteomes" id="UP000276215">
    <property type="component" value="Unassembled WGS sequence"/>
</dbReference>
<name>A0A3N4J4K3_9PEZI</name>
<accession>A0A3N4J4K3</accession>
<dbReference type="AlphaFoldDB" id="A0A3N4J4K3"/>
<evidence type="ECO:0008006" key="3">
    <source>
        <dbReference type="Google" id="ProtNLM"/>
    </source>
</evidence>
<evidence type="ECO:0000313" key="1">
    <source>
        <dbReference type="EMBL" id="RPA88794.1"/>
    </source>
</evidence>